<protein>
    <submittedName>
        <fullName evidence="1">Uncharacterized protein</fullName>
    </submittedName>
</protein>
<organism evidence="1 2">
    <name type="scientific">Ataeniobius toweri</name>
    <dbReference type="NCBI Taxonomy" id="208326"/>
    <lineage>
        <taxon>Eukaryota</taxon>
        <taxon>Metazoa</taxon>
        <taxon>Chordata</taxon>
        <taxon>Craniata</taxon>
        <taxon>Vertebrata</taxon>
        <taxon>Euteleostomi</taxon>
        <taxon>Actinopterygii</taxon>
        <taxon>Neopterygii</taxon>
        <taxon>Teleostei</taxon>
        <taxon>Neoteleostei</taxon>
        <taxon>Acanthomorphata</taxon>
        <taxon>Ovalentaria</taxon>
        <taxon>Atherinomorphae</taxon>
        <taxon>Cyprinodontiformes</taxon>
        <taxon>Goodeidae</taxon>
        <taxon>Ataeniobius</taxon>
    </lineage>
</organism>
<dbReference type="EMBL" id="JAHUTI010021460">
    <property type="protein sequence ID" value="MED6239479.1"/>
    <property type="molecule type" value="Genomic_DNA"/>
</dbReference>
<dbReference type="Proteomes" id="UP001345963">
    <property type="component" value="Unassembled WGS sequence"/>
</dbReference>
<sequence>MFILEGWLLHKAFCFCSGVGEHIWHQNSFIWDTEPVTGHSHFVYTDIELFALINMEPSGRSGNCTQGRTTILFLISWVIVVRFFHDVIQDRSVFEMLPLNKSTDVP</sequence>
<comment type="caution">
    <text evidence="1">The sequence shown here is derived from an EMBL/GenBank/DDBJ whole genome shotgun (WGS) entry which is preliminary data.</text>
</comment>
<gene>
    <name evidence="1" type="ORF">ATANTOWER_006926</name>
</gene>
<proteinExistence type="predicted"/>
<name>A0ABU7AN62_9TELE</name>
<accession>A0ABU7AN62</accession>
<keyword evidence="2" id="KW-1185">Reference proteome</keyword>
<evidence type="ECO:0000313" key="1">
    <source>
        <dbReference type="EMBL" id="MED6239479.1"/>
    </source>
</evidence>
<reference evidence="1 2" key="1">
    <citation type="submission" date="2021-07" db="EMBL/GenBank/DDBJ databases">
        <authorList>
            <person name="Palmer J.M."/>
        </authorList>
    </citation>
    <scope>NUCLEOTIDE SEQUENCE [LARGE SCALE GENOMIC DNA]</scope>
    <source>
        <strain evidence="1 2">AT_MEX2019</strain>
        <tissue evidence="1">Muscle</tissue>
    </source>
</reference>
<evidence type="ECO:0000313" key="2">
    <source>
        <dbReference type="Proteomes" id="UP001345963"/>
    </source>
</evidence>